<evidence type="ECO:0000256" key="1">
    <source>
        <dbReference type="SAM" id="Phobius"/>
    </source>
</evidence>
<proteinExistence type="predicted"/>
<accession>A0A0J1BIC4</accession>
<keyword evidence="1" id="KW-1133">Transmembrane helix</keyword>
<evidence type="ECO:0000313" key="2">
    <source>
        <dbReference type="EMBL" id="KLU06208.1"/>
    </source>
</evidence>
<feature type="transmembrane region" description="Helical" evidence="1">
    <location>
        <begin position="44"/>
        <end position="64"/>
    </location>
</feature>
<dbReference type="OrthoDB" id="284891at2"/>
<dbReference type="STRING" id="595434.RISK_002059"/>
<organism evidence="2 3">
    <name type="scientific">Rhodopirellula islandica</name>
    <dbReference type="NCBI Taxonomy" id="595434"/>
    <lineage>
        <taxon>Bacteria</taxon>
        <taxon>Pseudomonadati</taxon>
        <taxon>Planctomycetota</taxon>
        <taxon>Planctomycetia</taxon>
        <taxon>Pirellulales</taxon>
        <taxon>Pirellulaceae</taxon>
        <taxon>Rhodopirellula</taxon>
    </lineage>
</organism>
<evidence type="ECO:0000313" key="3">
    <source>
        <dbReference type="Proteomes" id="UP000036367"/>
    </source>
</evidence>
<dbReference type="EMBL" id="LECT01000016">
    <property type="protein sequence ID" value="KLU06208.1"/>
    <property type="molecule type" value="Genomic_DNA"/>
</dbReference>
<dbReference type="AlphaFoldDB" id="A0A0J1BIC4"/>
<sequence length="65" mass="7121">MMMLVFTAFALLLIGLELFTGCAMLGWAADKMVVEREKSPGPYWFAIALHSLVGIGLPILFAIYA</sequence>
<keyword evidence="3" id="KW-1185">Reference proteome</keyword>
<comment type="caution">
    <text evidence="2">The sequence shown here is derived from an EMBL/GenBank/DDBJ whole genome shotgun (WGS) entry which is preliminary data.</text>
</comment>
<name>A0A0J1BIC4_RHOIS</name>
<dbReference type="PATRIC" id="fig|595434.4.peg.1972"/>
<dbReference type="Proteomes" id="UP000036367">
    <property type="component" value="Unassembled WGS sequence"/>
</dbReference>
<dbReference type="RefSeq" id="WP_047813798.1">
    <property type="nucleotide sequence ID" value="NZ_LECT01000016.1"/>
</dbReference>
<protein>
    <submittedName>
        <fullName evidence="2">Signal peptide and transmembrane protein</fullName>
    </submittedName>
</protein>
<keyword evidence="1" id="KW-0472">Membrane</keyword>
<gene>
    <name evidence="2" type="ORF">RISK_002059</name>
</gene>
<keyword evidence="1 2" id="KW-0812">Transmembrane</keyword>
<reference evidence="2" key="1">
    <citation type="submission" date="2015-05" db="EMBL/GenBank/DDBJ databases">
        <title>Permanent draft genome of Rhodopirellula islandicus K833.</title>
        <authorList>
            <person name="Kizina J."/>
            <person name="Richter M."/>
            <person name="Glockner F.O."/>
            <person name="Harder J."/>
        </authorList>
    </citation>
    <scope>NUCLEOTIDE SEQUENCE [LARGE SCALE GENOMIC DNA]</scope>
    <source>
        <strain evidence="2">K833</strain>
    </source>
</reference>